<dbReference type="RefSeq" id="YP_009793980.1">
    <property type="nucleotide sequence ID" value="NC_047877.1"/>
</dbReference>
<evidence type="ECO:0008006" key="3">
    <source>
        <dbReference type="Google" id="ProtNLM"/>
    </source>
</evidence>
<protein>
    <recommendedName>
        <fullName evidence="3">GIY-YIG domain-containing protein</fullName>
    </recommendedName>
</protein>
<reference evidence="1 2" key="1">
    <citation type="submission" date="2016-10" db="EMBL/GenBank/DDBJ databases">
        <title>Properties of three new Bordetella phage species from family Siphoviridae.</title>
        <authorList>
            <person name="Knezevic P."/>
            <person name="Petrovic Fabijan A."/>
            <person name="Doffkay Z."/>
            <person name="Rakhely G."/>
        </authorList>
    </citation>
    <scope>NUCLEOTIDE SEQUENCE [LARGE SCALE GENOMIC DNA]</scope>
</reference>
<dbReference type="EMBL" id="KY000219">
    <property type="protein sequence ID" value="APL99265.1"/>
    <property type="molecule type" value="Genomic_DNA"/>
</dbReference>
<evidence type="ECO:0000313" key="1">
    <source>
        <dbReference type="EMBL" id="APL99265.1"/>
    </source>
</evidence>
<sequence>MAYTYVWLGKGRPLYVGKGSGSRAGQHLIDKPWAKGKNLECLVFDCGAEAELAESFLFHLLRPFTLENKVVPSGFSPGRSEALPMEVMSAAWAVMERVGTPPTMTQAVRFAELLEEARAAVPDFEPYQNLYDYLVVEGSKDQRRARMIAWTWLAMYGGDFESTTAAAKEYLYD</sequence>
<accession>A0A2D0W9D1</accession>
<dbReference type="KEGG" id="vg:54984230"/>
<proteinExistence type="predicted"/>
<organism evidence="1 2">
    <name type="scientific">Bordetella phage CN2</name>
    <dbReference type="NCBI Taxonomy" id="1916124"/>
    <lineage>
        <taxon>Viruses</taxon>
        <taxon>Duplodnaviria</taxon>
        <taxon>Heunggongvirae</taxon>
        <taxon>Uroviricota</taxon>
        <taxon>Caudoviricetes</taxon>
        <taxon>Mesyanzhinovviridae</taxon>
        <taxon>Rabinowitzvirinae</taxon>
        <taxon>Vojvodinavirus</taxon>
        <taxon>Vojvodinavirus CN2</taxon>
        <taxon>Bordetella virus CN2</taxon>
    </lineage>
</organism>
<keyword evidence="2" id="KW-1185">Reference proteome</keyword>
<name>A0A2D0W9D1_9CAUD</name>
<dbReference type="GeneID" id="54984230"/>
<evidence type="ECO:0000313" key="2">
    <source>
        <dbReference type="Proteomes" id="UP000240180"/>
    </source>
</evidence>
<dbReference type="Proteomes" id="UP000240180">
    <property type="component" value="Segment"/>
</dbReference>